<reference evidence="5" key="1">
    <citation type="journal article" date="2019" name="Int. J. Syst. Evol. Microbiol.">
        <title>The Global Catalogue of Microorganisms (GCM) 10K type strain sequencing project: providing services to taxonomists for standard genome sequencing and annotation.</title>
        <authorList>
            <consortium name="The Broad Institute Genomics Platform"/>
            <consortium name="The Broad Institute Genome Sequencing Center for Infectious Disease"/>
            <person name="Wu L."/>
            <person name="Ma J."/>
        </authorList>
    </citation>
    <scope>NUCLEOTIDE SEQUENCE [LARGE SCALE GENOMIC DNA]</scope>
    <source>
        <strain evidence="5">CCUG 60527</strain>
    </source>
</reference>
<feature type="chain" id="PRO_5047265838" evidence="2">
    <location>
        <begin position="19"/>
        <end position="526"/>
    </location>
</feature>
<dbReference type="Proteomes" id="UP001597062">
    <property type="component" value="Unassembled WGS sequence"/>
</dbReference>
<comment type="caution">
    <text evidence="4">The sequence shown here is derived from an EMBL/GenBank/DDBJ whole genome shotgun (WGS) entry which is preliminary data.</text>
</comment>
<evidence type="ECO:0000313" key="5">
    <source>
        <dbReference type="Proteomes" id="UP001597062"/>
    </source>
</evidence>
<evidence type="ECO:0000256" key="1">
    <source>
        <dbReference type="PROSITE-ProRule" id="PRU00278"/>
    </source>
</evidence>
<proteinExistence type="predicted"/>
<dbReference type="InterPro" id="IPR023058">
    <property type="entry name" value="PPIase_PpiC_CS"/>
</dbReference>
<evidence type="ECO:0000259" key="3">
    <source>
        <dbReference type="PROSITE" id="PS50198"/>
    </source>
</evidence>
<dbReference type="PROSITE" id="PS50198">
    <property type="entry name" value="PPIC_PPIASE_2"/>
    <property type="match status" value="2"/>
</dbReference>
<dbReference type="PANTHER" id="PTHR47245">
    <property type="entry name" value="PEPTIDYLPROLYL ISOMERASE"/>
    <property type="match status" value="1"/>
</dbReference>
<keyword evidence="5" id="KW-1185">Reference proteome</keyword>
<feature type="signal peptide" evidence="2">
    <location>
        <begin position="1"/>
        <end position="18"/>
    </location>
</feature>
<keyword evidence="2" id="KW-0732">Signal</keyword>
<dbReference type="InterPro" id="IPR046357">
    <property type="entry name" value="PPIase_dom_sf"/>
</dbReference>
<dbReference type="PANTHER" id="PTHR47245:SF2">
    <property type="entry name" value="PEPTIDYL-PROLYL CIS-TRANS ISOMERASE HP_0175-RELATED"/>
    <property type="match status" value="1"/>
</dbReference>
<dbReference type="Gene3D" id="3.10.50.40">
    <property type="match status" value="2"/>
</dbReference>
<feature type="domain" description="PpiC" evidence="3">
    <location>
        <begin position="226"/>
        <end position="321"/>
    </location>
</feature>
<dbReference type="EMBL" id="JBHTJR010000050">
    <property type="protein sequence ID" value="MFD0993650.1"/>
    <property type="molecule type" value="Genomic_DNA"/>
</dbReference>
<organism evidence="4 5">
    <name type="scientific">Tenacibaculum geojense</name>
    <dbReference type="NCBI Taxonomy" id="915352"/>
    <lineage>
        <taxon>Bacteria</taxon>
        <taxon>Pseudomonadati</taxon>
        <taxon>Bacteroidota</taxon>
        <taxon>Flavobacteriia</taxon>
        <taxon>Flavobacteriales</taxon>
        <taxon>Flavobacteriaceae</taxon>
        <taxon>Tenacibaculum</taxon>
    </lineage>
</organism>
<keyword evidence="1" id="KW-0697">Rotamase</keyword>
<feature type="domain" description="PpiC" evidence="3">
    <location>
        <begin position="119"/>
        <end position="221"/>
    </location>
</feature>
<dbReference type="InterPro" id="IPR050245">
    <property type="entry name" value="PrsA_foldase"/>
</dbReference>
<dbReference type="PROSITE" id="PS01096">
    <property type="entry name" value="PPIC_PPIASE_1"/>
    <property type="match status" value="1"/>
</dbReference>
<keyword evidence="1 4" id="KW-0413">Isomerase</keyword>
<evidence type="ECO:0000313" key="4">
    <source>
        <dbReference type="EMBL" id="MFD0993650.1"/>
    </source>
</evidence>
<dbReference type="Pfam" id="PF00639">
    <property type="entry name" value="Rotamase"/>
    <property type="match status" value="2"/>
</dbReference>
<sequence length="526" mass="60365">MKKIVTLVLSIICYTVIAQDNNDVLFTINNSPTTVGEFKKAYEKNIDLVKDKKAKDIDANLDLYINYKLKVQQAYNLKLDTVKSYVREYNTYKTQLIAPYLHDKDFESKMIQQAYNRTLEEVRASHILLSFPKRGQEKDTLAILEKLEKARQRVINGEDFAKVAKEISADPSAKTNGGDLGYFSAFKMVYPFENVAYNTGVGEVSKPFKTRFGYHILKVTGKRQSKGKFEVAHIFAKDKSVIGKAKIDSVYSKLESGANFEDLAKKYSDDKVSGLKGGKLPVFGTGKMVAEFENQVLNLKTGETSKPFQTKFGWHIVKLIKNYPIASFDKMKLSLKQKVKSGVLGNLSKKAMIDKLKAKYTVKIDESVLKTVLNKKKVNKTLLIINDKQINASDFNRFATNKGKVVTKSLFNDFLDDEILNYFKEDLEQNDEDFKYTLQEYRDGLLLFNLIQDKIWSKSVNNNEGLEEFYKTNSKKYKQPLKEIKGTVVNDYQQYLEDNWIQQLRANNNISINQKILKELKKAYNQ</sequence>
<accession>A0ABW3JV22</accession>
<gene>
    <name evidence="4" type="ORF">ACFQ1U_10575</name>
</gene>
<dbReference type="RefSeq" id="WP_386108127.1">
    <property type="nucleotide sequence ID" value="NZ_JBHTJR010000050.1"/>
</dbReference>
<dbReference type="GO" id="GO:0016853">
    <property type="term" value="F:isomerase activity"/>
    <property type="evidence" value="ECO:0007669"/>
    <property type="project" value="UniProtKB-KW"/>
</dbReference>
<name>A0ABW3JV22_9FLAO</name>
<protein>
    <submittedName>
        <fullName evidence="4">Peptidylprolyl isomerase</fullName>
    </submittedName>
</protein>
<evidence type="ECO:0000256" key="2">
    <source>
        <dbReference type="SAM" id="SignalP"/>
    </source>
</evidence>
<dbReference type="InterPro" id="IPR000297">
    <property type="entry name" value="PPIase_PpiC"/>
</dbReference>
<dbReference type="SUPFAM" id="SSF54534">
    <property type="entry name" value="FKBP-like"/>
    <property type="match status" value="2"/>
</dbReference>